<proteinExistence type="predicted"/>
<evidence type="ECO:0000313" key="1">
    <source>
        <dbReference type="EMBL" id="KAJ2978228.1"/>
    </source>
</evidence>
<sequence>MIETRDLEFLNLCVSLAREALDTGDAPFGSVLVSAEGVVLRQDRNRTISGEAGDFKPDATLHPEFVLARWAQLNLTPEQRAASTLYTSGEHCPMCAAAHAYVGLGRIVYASSASQYASWMQEMGVNKKATVAALPINAVAPSILAEGPVHSLSVQLKEIHRQRWSKNSTAIQPEPIDQTKLV</sequence>
<dbReference type="EMBL" id="JANJQO010000396">
    <property type="protein sequence ID" value="KAJ2978228.1"/>
    <property type="molecule type" value="Genomic_DNA"/>
</dbReference>
<keyword evidence="2" id="KW-1185">Reference proteome</keyword>
<dbReference type="Proteomes" id="UP001143910">
    <property type="component" value="Unassembled WGS sequence"/>
</dbReference>
<protein>
    <submittedName>
        <fullName evidence="1">Uncharacterized protein</fullName>
    </submittedName>
</protein>
<organism evidence="1 2">
    <name type="scientific">Zarea fungicola</name>
    <dbReference type="NCBI Taxonomy" id="93591"/>
    <lineage>
        <taxon>Eukaryota</taxon>
        <taxon>Fungi</taxon>
        <taxon>Dikarya</taxon>
        <taxon>Ascomycota</taxon>
        <taxon>Pezizomycotina</taxon>
        <taxon>Sordariomycetes</taxon>
        <taxon>Hypocreomycetidae</taxon>
        <taxon>Hypocreales</taxon>
        <taxon>Cordycipitaceae</taxon>
        <taxon>Zarea</taxon>
    </lineage>
</organism>
<reference evidence="1" key="1">
    <citation type="submission" date="2022-08" db="EMBL/GenBank/DDBJ databases">
        <title>Genome Sequence of Lecanicillium fungicola.</title>
        <authorList>
            <person name="Buettner E."/>
        </authorList>
    </citation>
    <scope>NUCLEOTIDE SEQUENCE</scope>
    <source>
        <strain evidence="1">Babe33</strain>
    </source>
</reference>
<gene>
    <name evidence="1" type="ORF">NQ176_g3936</name>
</gene>
<comment type="caution">
    <text evidence="1">The sequence shown here is derived from an EMBL/GenBank/DDBJ whole genome shotgun (WGS) entry which is preliminary data.</text>
</comment>
<evidence type="ECO:0000313" key="2">
    <source>
        <dbReference type="Proteomes" id="UP001143910"/>
    </source>
</evidence>
<accession>A0ACC1NIQ3</accession>
<name>A0ACC1NIQ3_9HYPO</name>